<reference evidence="3" key="1">
    <citation type="journal article" date="2006" name="PLoS Biol.">
        <title>Macronuclear genome sequence of the ciliate Tetrahymena thermophila, a model eukaryote.</title>
        <authorList>
            <person name="Eisen J.A."/>
            <person name="Coyne R.S."/>
            <person name="Wu M."/>
            <person name="Wu D."/>
            <person name="Thiagarajan M."/>
            <person name="Wortman J.R."/>
            <person name="Badger J.H."/>
            <person name="Ren Q."/>
            <person name="Amedeo P."/>
            <person name="Jones K.M."/>
            <person name="Tallon L.J."/>
            <person name="Delcher A.L."/>
            <person name="Salzberg S.L."/>
            <person name="Silva J.C."/>
            <person name="Haas B.J."/>
            <person name="Majoros W.H."/>
            <person name="Farzad M."/>
            <person name="Carlton J.M."/>
            <person name="Smith R.K. Jr."/>
            <person name="Garg J."/>
            <person name="Pearlman R.E."/>
            <person name="Karrer K.M."/>
            <person name="Sun L."/>
            <person name="Manning G."/>
            <person name="Elde N.C."/>
            <person name="Turkewitz A.P."/>
            <person name="Asai D.J."/>
            <person name="Wilkes D.E."/>
            <person name="Wang Y."/>
            <person name="Cai H."/>
            <person name="Collins K."/>
            <person name="Stewart B.A."/>
            <person name="Lee S.R."/>
            <person name="Wilamowska K."/>
            <person name="Weinberg Z."/>
            <person name="Ruzzo W.L."/>
            <person name="Wloga D."/>
            <person name="Gaertig J."/>
            <person name="Frankel J."/>
            <person name="Tsao C.-C."/>
            <person name="Gorovsky M.A."/>
            <person name="Keeling P.J."/>
            <person name="Waller R.F."/>
            <person name="Patron N.J."/>
            <person name="Cherry J.M."/>
            <person name="Stover N.A."/>
            <person name="Krieger C.J."/>
            <person name="del Toro C."/>
            <person name="Ryder H.F."/>
            <person name="Williamson S.C."/>
            <person name="Barbeau R.A."/>
            <person name="Hamilton E.P."/>
            <person name="Orias E."/>
        </authorList>
    </citation>
    <scope>NUCLEOTIDE SEQUENCE [LARGE SCALE GENOMIC DNA]</scope>
    <source>
        <strain evidence="3">SB210</strain>
    </source>
</reference>
<feature type="region of interest" description="Disordered" evidence="1">
    <location>
        <begin position="113"/>
        <end position="156"/>
    </location>
</feature>
<dbReference type="Proteomes" id="UP000009168">
    <property type="component" value="Unassembled WGS sequence"/>
</dbReference>
<evidence type="ECO:0000313" key="3">
    <source>
        <dbReference type="Proteomes" id="UP000009168"/>
    </source>
</evidence>
<organism evidence="2 3">
    <name type="scientific">Tetrahymena thermophila (strain SB210)</name>
    <dbReference type="NCBI Taxonomy" id="312017"/>
    <lineage>
        <taxon>Eukaryota</taxon>
        <taxon>Sar</taxon>
        <taxon>Alveolata</taxon>
        <taxon>Ciliophora</taxon>
        <taxon>Intramacronucleata</taxon>
        <taxon>Oligohymenophorea</taxon>
        <taxon>Hymenostomatida</taxon>
        <taxon>Tetrahymenina</taxon>
        <taxon>Tetrahymenidae</taxon>
        <taxon>Tetrahymena</taxon>
    </lineage>
</organism>
<feature type="region of interest" description="Disordered" evidence="1">
    <location>
        <begin position="235"/>
        <end position="304"/>
    </location>
</feature>
<gene>
    <name evidence="2" type="ORF">TTHERM_00471410</name>
</gene>
<dbReference type="AlphaFoldDB" id="I7LTJ5"/>
<feature type="compositionally biased region" description="Low complexity" evidence="1">
    <location>
        <begin position="289"/>
        <end position="299"/>
    </location>
</feature>
<dbReference type="InParanoid" id="I7LTJ5"/>
<feature type="compositionally biased region" description="Polar residues" evidence="1">
    <location>
        <begin position="241"/>
        <end position="256"/>
    </location>
</feature>
<feature type="compositionally biased region" description="Basic and acidic residues" evidence="1">
    <location>
        <begin position="113"/>
        <end position="124"/>
    </location>
</feature>
<name>I7LTJ5_TETTS</name>
<feature type="compositionally biased region" description="Polar residues" evidence="1">
    <location>
        <begin position="125"/>
        <end position="149"/>
    </location>
</feature>
<dbReference type="EMBL" id="GG662622">
    <property type="protein sequence ID" value="EAR85364.2"/>
    <property type="molecule type" value="Genomic_DNA"/>
</dbReference>
<accession>I7LTJ5</accession>
<sequence length="329" mass="38427">MENQKERIWLRLKLDLLPCIAQEVDRISLDYMESVEKVRAGDRLEYKNLVLKQANIRTRIEEFEKFYDKFYADYRIGYFEKLKLRLRKLLSPHIDVNKMIYLETQGIRKAEIMQRRAQSKERDSLSPNRNNDDSVSSKPSFITQQKLNGSSSSAQQSNLLNLQQQAKQMYQKKIQANSQQQAFMQLQEPNESQTFEEMQKTQQSFSNNLKNNQKYEQAQQAISPQRIDQIIQKPQIKSKATRIQNTSKSPTPVSKINQANANKNTVNNQPKTQSSSNFTAASQKNGTAQQKVQDPQQNQKTSVDELVFTIRMTKEDYLKYLQQKSQKNK</sequence>
<dbReference type="OrthoDB" id="287705at2759"/>
<evidence type="ECO:0000256" key="1">
    <source>
        <dbReference type="SAM" id="MobiDB-lite"/>
    </source>
</evidence>
<dbReference type="KEGG" id="tet:TTHERM_00471410"/>
<dbReference type="GeneID" id="7830060"/>
<feature type="compositionally biased region" description="Low complexity" evidence="1">
    <location>
        <begin position="257"/>
        <end position="269"/>
    </location>
</feature>
<proteinExistence type="predicted"/>
<keyword evidence="3" id="KW-1185">Reference proteome</keyword>
<evidence type="ECO:0000313" key="2">
    <source>
        <dbReference type="EMBL" id="EAR85364.2"/>
    </source>
</evidence>
<feature type="compositionally biased region" description="Polar residues" evidence="1">
    <location>
        <begin position="270"/>
        <end position="288"/>
    </location>
</feature>
<dbReference type="RefSeq" id="XP_001033027.2">
    <property type="nucleotide sequence ID" value="XM_001033027.2"/>
</dbReference>
<protein>
    <submittedName>
        <fullName evidence="2">Uncharacterized protein</fullName>
    </submittedName>
</protein>